<dbReference type="GO" id="GO:0005886">
    <property type="term" value="C:plasma membrane"/>
    <property type="evidence" value="ECO:0007669"/>
    <property type="project" value="UniProtKB-SubCell"/>
</dbReference>
<proteinExistence type="inferred from homology"/>
<keyword evidence="4 7" id="KW-0812">Transmembrane</keyword>
<comment type="subcellular location">
    <subcellularLocation>
        <location evidence="1 7">Cell membrane</location>
        <topology evidence="1 7">Multi-pass membrane protein</topology>
    </subcellularLocation>
</comment>
<evidence type="ECO:0000259" key="8">
    <source>
        <dbReference type="PROSITE" id="PS50928"/>
    </source>
</evidence>
<dbReference type="CDD" id="cd06261">
    <property type="entry name" value="TM_PBP2"/>
    <property type="match status" value="1"/>
</dbReference>
<keyword evidence="3" id="KW-1003">Cell membrane</keyword>
<evidence type="ECO:0000256" key="6">
    <source>
        <dbReference type="ARBA" id="ARBA00023136"/>
    </source>
</evidence>
<evidence type="ECO:0000313" key="10">
    <source>
        <dbReference type="Proteomes" id="UP000568380"/>
    </source>
</evidence>
<dbReference type="InterPro" id="IPR000515">
    <property type="entry name" value="MetI-like"/>
</dbReference>
<keyword evidence="5 7" id="KW-1133">Transmembrane helix</keyword>
<feature type="transmembrane region" description="Helical" evidence="7">
    <location>
        <begin position="175"/>
        <end position="196"/>
    </location>
</feature>
<feature type="transmembrane region" description="Helical" evidence="7">
    <location>
        <begin position="9"/>
        <end position="30"/>
    </location>
</feature>
<evidence type="ECO:0000256" key="2">
    <source>
        <dbReference type="ARBA" id="ARBA00022448"/>
    </source>
</evidence>
<feature type="domain" description="ABC transmembrane type-1" evidence="8">
    <location>
        <begin position="94"/>
        <end position="302"/>
    </location>
</feature>
<name>A0A7W8A0M5_9ACTN</name>
<dbReference type="SUPFAM" id="SSF161098">
    <property type="entry name" value="MetI-like"/>
    <property type="match status" value="1"/>
</dbReference>
<feature type="transmembrane region" description="Helical" evidence="7">
    <location>
        <begin position="132"/>
        <end position="155"/>
    </location>
</feature>
<dbReference type="GO" id="GO:0055085">
    <property type="term" value="P:transmembrane transport"/>
    <property type="evidence" value="ECO:0007669"/>
    <property type="project" value="InterPro"/>
</dbReference>
<dbReference type="Pfam" id="PF00528">
    <property type="entry name" value="BPD_transp_1"/>
    <property type="match status" value="1"/>
</dbReference>
<gene>
    <name evidence="9" type="ORF">HNR40_002119</name>
</gene>
<dbReference type="InterPro" id="IPR045621">
    <property type="entry name" value="BPD_transp_1_N"/>
</dbReference>
<dbReference type="Pfam" id="PF19300">
    <property type="entry name" value="BPD_transp_1_N"/>
    <property type="match status" value="1"/>
</dbReference>
<keyword evidence="2 7" id="KW-0813">Transport</keyword>
<evidence type="ECO:0000256" key="4">
    <source>
        <dbReference type="ARBA" id="ARBA00022692"/>
    </source>
</evidence>
<dbReference type="Gene3D" id="1.10.3720.10">
    <property type="entry name" value="MetI-like"/>
    <property type="match status" value="1"/>
</dbReference>
<sequence>MLRLLSRRLIAAGVLLVVITALTSLLTTLVPDPTHNLLGMTATPEQVAAKRVELGLDRPVSVRYLDWLGGAVQGDLGVSWFTGLPVVETITARLPITVSLAVIATLVSAVTGIAFGMAAAIRRGWLDRALQVAAALGFAVPGMWVALLLVIVFAVQLRWLPATGYVAFAESPADWARSLLLPVVAIAAGSVAAVAAQTRNAVAAVLNQDYVRTLRSRGLPRRRLLLRHVLRNAAPTALTVVSLQFIGLLGGAIIVEQIFAINGLGSLAAAASSRSDIPVVLGVVVVGVLIVLTVNLVVDLLVSWLDPKVRTP</sequence>
<feature type="transmembrane region" description="Helical" evidence="7">
    <location>
        <begin position="279"/>
        <end position="302"/>
    </location>
</feature>
<evidence type="ECO:0000313" key="9">
    <source>
        <dbReference type="EMBL" id="MBB5076655.1"/>
    </source>
</evidence>
<dbReference type="InterPro" id="IPR035906">
    <property type="entry name" value="MetI-like_sf"/>
</dbReference>
<evidence type="ECO:0000256" key="3">
    <source>
        <dbReference type="ARBA" id="ARBA00022475"/>
    </source>
</evidence>
<comment type="caution">
    <text evidence="9">The sequence shown here is derived from an EMBL/GenBank/DDBJ whole genome shotgun (WGS) entry which is preliminary data.</text>
</comment>
<reference evidence="9 10" key="1">
    <citation type="submission" date="2020-08" db="EMBL/GenBank/DDBJ databases">
        <title>Genomic Encyclopedia of Type Strains, Phase IV (KMG-IV): sequencing the most valuable type-strain genomes for metagenomic binning, comparative biology and taxonomic classification.</title>
        <authorList>
            <person name="Goeker M."/>
        </authorList>
    </citation>
    <scope>NUCLEOTIDE SEQUENCE [LARGE SCALE GENOMIC DNA]</scope>
    <source>
        <strain evidence="9 10">DSM 45385</strain>
    </source>
</reference>
<feature type="transmembrane region" description="Helical" evidence="7">
    <location>
        <begin position="233"/>
        <end position="259"/>
    </location>
</feature>
<evidence type="ECO:0000256" key="5">
    <source>
        <dbReference type="ARBA" id="ARBA00022989"/>
    </source>
</evidence>
<protein>
    <submittedName>
        <fullName evidence="9">Peptide/nickel transport system permease protein</fullName>
    </submittedName>
</protein>
<keyword evidence="6 7" id="KW-0472">Membrane</keyword>
<dbReference type="EMBL" id="JACHIN010000002">
    <property type="protein sequence ID" value="MBB5076655.1"/>
    <property type="molecule type" value="Genomic_DNA"/>
</dbReference>
<organism evidence="9 10">
    <name type="scientific">Nonomuraea endophytica</name>
    <dbReference type="NCBI Taxonomy" id="714136"/>
    <lineage>
        <taxon>Bacteria</taxon>
        <taxon>Bacillati</taxon>
        <taxon>Actinomycetota</taxon>
        <taxon>Actinomycetes</taxon>
        <taxon>Streptosporangiales</taxon>
        <taxon>Streptosporangiaceae</taxon>
        <taxon>Nonomuraea</taxon>
    </lineage>
</organism>
<dbReference type="Proteomes" id="UP000568380">
    <property type="component" value="Unassembled WGS sequence"/>
</dbReference>
<keyword evidence="10" id="KW-1185">Reference proteome</keyword>
<comment type="similarity">
    <text evidence="7">Belongs to the binding-protein-dependent transport system permease family.</text>
</comment>
<dbReference type="PROSITE" id="PS50928">
    <property type="entry name" value="ABC_TM1"/>
    <property type="match status" value="1"/>
</dbReference>
<dbReference type="PANTHER" id="PTHR43163">
    <property type="entry name" value="DIPEPTIDE TRANSPORT SYSTEM PERMEASE PROTEIN DPPB-RELATED"/>
    <property type="match status" value="1"/>
</dbReference>
<evidence type="ECO:0000256" key="1">
    <source>
        <dbReference type="ARBA" id="ARBA00004651"/>
    </source>
</evidence>
<accession>A0A7W8A0M5</accession>
<evidence type="ECO:0000256" key="7">
    <source>
        <dbReference type="RuleBase" id="RU363032"/>
    </source>
</evidence>
<feature type="transmembrane region" description="Helical" evidence="7">
    <location>
        <begin position="96"/>
        <end position="120"/>
    </location>
</feature>
<dbReference type="AlphaFoldDB" id="A0A7W8A0M5"/>
<dbReference type="PANTHER" id="PTHR43163:SF6">
    <property type="entry name" value="DIPEPTIDE TRANSPORT SYSTEM PERMEASE PROTEIN DPPB-RELATED"/>
    <property type="match status" value="1"/>
</dbReference>
<dbReference type="RefSeq" id="WP_184960158.1">
    <property type="nucleotide sequence ID" value="NZ_JACHIN010000002.1"/>
</dbReference>